<organism evidence="1 2">
    <name type="scientific">Drechmeria coniospora</name>
    <name type="common">Nematophagous fungus</name>
    <name type="synonym">Meria coniospora</name>
    <dbReference type="NCBI Taxonomy" id="98403"/>
    <lineage>
        <taxon>Eukaryota</taxon>
        <taxon>Fungi</taxon>
        <taxon>Dikarya</taxon>
        <taxon>Ascomycota</taxon>
        <taxon>Pezizomycotina</taxon>
        <taxon>Sordariomycetes</taxon>
        <taxon>Hypocreomycetidae</taxon>
        <taxon>Hypocreales</taxon>
        <taxon>Ophiocordycipitaceae</taxon>
        <taxon>Drechmeria</taxon>
    </lineage>
</organism>
<reference evidence="1 2" key="1">
    <citation type="journal article" date="2016" name="Sci. Rep.">
        <title>Insights into Adaptations to a Near-Obligate Nematode Endoparasitic Lifestyle from the Finished Genome of Drechmeria coniospora.</title>
        <authorList>
            <person name="Zhang L."/>
            <person name="Zhou Z."/>
            <person name="Guo Q."/>
            <person name="Fokkens L."/>
            <person name="Miskei M."/>
            <person name="Pocsi I."/>
            <person name="Zhang W."/>
            <person name="Chen M."/>
            <person name="Wang L."/>
            <person name="Sun Y."/>
            <person name="Donzelli B.G."/>
            <person name="Gibson D.M."/>
            <person name="Nelson D.R."/>
            <person name="Luo J.G."/>
            <person name="Rep M."/>
            <person name="Liu H."/>
            <person name="Yang S."/>
            <person name="Wang J."/>
            <person name="Krasnoff S.B."/>
            <person name="Xu Y."/>
            <person name="Molnar I."/>
            <person name="Lin M."/>
        </authorList>
    </citation>
    <scope>NUCLEOTIDE SEQUENCE [LARGE SCALE GENOMIC DNA]</scope>
    <source>
        <strain evidence="1 2">ARSEF 6962</strain>
    </source>
</reference>
<name>A0A151GKV9_DRECN</name>
<sequence>MPVSESEYSDSFYFPPTPPLDAFDINIAALDGRGLLQPLGNPVLVHIDSLKRAQSEPRSADLELDYALSLSPSMISTCAHPESNASPATSRQIQVIRSHSPRRLNTSNHPPPYPAGTVAVESNFCNPQDLVAFPAGPFNPLINVDSKDMPENVDDLKPEPSSPSNPKYAINIASSLGYGAVKQPPMASLNSEAGAIVEVEEGSMPTMQHAVQSNGLPTVPMNFPNPGQLPCDGARNLRVHDVVESRERLRIGFGLKIPHQPETSTRLAHVCMSSLQ</sequence>
<protein>
    <submittedName>
        <fullName evidence="1">Uncharacterized protein</fullName>
    </submittedName>
</protein>
<proteinExistence type="predicted"/>
<gene>
    <name evidence="1" type="ORF">DCS_04654</name>
</gene>
<accession>A0A151GKV9</accession>
<dbReference type="GeneID" id="63717297"/>
<dbReference type="AlphaFoldDB" id="A0A151GKV9"/>
<keyword evidence="2" id="KW-1185">Reference proteome</keyword>
<evidence type="ECO:0000313" key="1">
    <source>
        <dbReference type="EMBL" id="KYK57642.1"/>
    </source>
</evidence>
<dbReference type="RefSeq" id="XP_040656994.1">
    <property type="nucleotide sequence ID" value="XM_040801961.1"/>
</dbReference>
<comment type="caution">
    <text evidence="1">The sequence shown here is derived from an EMBL/GenBank/DDBJ whole genome shotgun (WGS) entry which is preliminary data.</text>
</comment>
<dbReference type="InParanoid" id="A0A151GKV9"/>
<dbReference type="Proteomes" id="UP000076580">
    <property type="component" value="Chromosome 02"/>
</dbReference>
<evidence type="ECO:0000313" key="2">
    <source>
        <dbReference type="Proteomes" id="UP000076580"/>
    </source>
</evidence>
<dbReference type="EMBL" id="LAYC01000002">
    <property type="protein sequence ID" value="KYK57642.1"/>
    <property type="molecule type" value="Genomic_DNA"/>
</dbReference>